<sequence length="183" mass="21398">MAKNKKQTVKPKRIFSRNDEIILLNGLLQIKSKRGIDPAKILSKVYSTHKYSFSNKTIRKRQLSDKIHKLKKKYQENLTMKEQGSLIFIDTHKEKLFELSNELWGVENGAVDRETGADDGEHGDDNMHMNLLKRAEMDRRCLELKVQEDKLRLQRSLLLKEQVDLIYKSLLESSEVDKESREA</sequence>
<dbReference type="Proteomes" id="UP001177021">
    <property type="component" value="Unassembled WGS sequence"/>
</dbReference>
<reference evidence="1" key="1">
    <citation type="submission" date="2023-10" db="EMBL/GenBank/DDBJ databases">
        <authorList>
            <person name="Rodriguez Cubillos JULIANA M."/>
            <person name="De Vega J."/>
        </authorList>
    </citation>
    <scope>NUCLEOTIDE SEQUENCE</scope>
</reference>
<evidence type="ECO:0000313" key="2">
    <source>
        <dbReference type="Proteomes" id="UP001177021"/>
    </source>
</evidence>
<evidence type="ECO:0000313" key="1">
    <source>
        <dbReference type="EMBL" id="CAJ2637526.1"/>
    </source>
</evidence>
<gene>
    <name evidence="1" type="ORF">MILVUS5_LOCUS7873</name>
</gene>
<accession>A0ACB0IZV3</accession>
<comment type="caution">
    <text evidence="1">The sequence shown here is derived from an EMBL/GenBank/DDBJ whole genome shotgun (WGS) entry which is preliminary data.</text>
</comment>
<organism evidence="1 2">
    <name type="scientific">Trifolium pratense</name>
    <name type="common">Red clover</name>
    <dbReference type="NCBI Taxonomy" id="57577"/>
    <lineage>
        <taxon>Eukaryota</taxon>
        <taxon>Viridiplantae</taxon>
        <taxon>Streptophyta</taxon>
        <taxon>Embryophyta</taxon>
        <taxon>Tracheophyta</taxon>
        <taxon>Spermatophyta</taxon>
        <taxon>Magnoliopsida</taxon>
        <taxon>eudicotyledons</taxon>
        <taxon>Gunneridae</taxon>
        <taxon>Pentapetalae</taxon>
        <taxon>rosids</taxon>
        <taxon>fabids</taxon>
        <taxon>Fabales</taxon>
        <taxon>Fabaceae</taxon>
        <taxon>Papilionoideae</taxon>
        <taxon>50 kb inversion clade</taxon>
        <taxon>NPAAA clade</taxon>
        <taxon>Hologalegina</taxon>
        <taxon>IRL clade</taxon>
        <taxon>Trifolieae</taxon>
        <taxon>Trifolium</taxon>
    </lineage>
</organism>
<dbReference type="EMBL" id="CASHSV030000013">
    <property type="protein sequence ID" value="CAJ2637526.1"/>
    <property type="molecule type" value="Genomic_DNA"/>
</dbReference>
<protein>
    <submittedName>
        <fullName evidence="1">Uncharacterized protein</fullName>
    </submittedName>
</protein>
<name>A0ACB0IZV3_TRIPR</name>
<proteinExistence type="predicted"/>
<keyword evidence="2" id="KW-1185">Reference proteome</keyword>